<dbReference type="AlphaFoldDB" id="A0A6A7C164"/>
<name>A0A6A7C164_9PEZI</name>
<gene>
    <name evidence="1" type="ORF">K470DRAFT_69336</name>
</gene>
<protein>
    <submittedName>
        <fullName evidence="1">Uncharacterized protein</fullName>
    </submittedName>
</protein>
<dbReference type="EMBL" id="MU005981">
    <property type="protein sequence ID" value="KAF2860428.1"/>
    <property type="molecule type" value="Genomic_DNA"/>
</dbReference>
<evidence type="ECO:0000313" key="2">
    <source>
        <dbReference type="Proteomes" id="UP000799421"/>
    </source>
</evidence>
<organism evidence="1 2">
    <name type="scientific">Piedraia hortae CBS 480.64</name>
    <dbReference type="NCBI Taxonomy" id="1314780"/>
    <lineage>
        <taxon>Eukaryota</taxon>
        <taxon>Fungi</taxon>
        <taxon>Dikarya</taxon>
        <taxon>Ascomycota</taxon>
        <taxon>Pezizomycotina</taxon>
        <taxon>Dothideomycetes</taxon>
        <taxon>Dothideomycetidae</taxon>
        <taxon>Capnodiales</taxon>
        <taxon>Piedraiaceae</taxon>
        <taxon>Piedraia</taxon>
    </lineage>
</organism>
<keyword evidence="2" id="KW-1185">Reference proteome</keyword>
<accession>A0A6A7C164</accession>
<reference evidence="1" key="1">
    <citation type="journal article" date="2020" name="Stud. Mycol.">
        <title>101 Dothideomycetes genomes: a test case for predicting lifestyles and emergence of pathogens.</title>
        <authorList>
            <person name="Haridas S."/>
            <person name="Albert R."/>
            <person name="Binder M."/>
            <person name="Bloem J."/>
            <person name="Labutti K."/>
            <person name="Salamov A."/>
            <person name="Andreopoulos B."/>
            <person name="Baker S."/>
            <person name="Barry K."/>
            <person name="Bills G."/>
            <person name="Bluhm B."/>
            <person name="Cannon C."/>
            <person name="Castanera R."/>
            <person name="Culley D."/>
            <person name="Daum C."/>
            <person name="Ezra D."/>
            <person name="Gonzalez J."/>
            <person name="Henrissat B."/>
            <person name="Kuo A."/>
            <person name="Liang C."/>
            <person name="Lipzen A."/>
            <person name="Lutzoni F."/>
            <person name="Magnuson J."/>
            <person name="Mondo S."/>
            <person name="Nolan M."/>
            <person name="Ohm R."/>
            <person name="Pangilinan J."/>
            <person name="Park H.-J."/>
            <person name="Ramirez L."/>
            <person name="Alfaro M."/>
            <person name="Sun H."/>
            <person name="Tritt A."/>
            <person name="Yoshinaga Y."/>
            <person name="Zwiers L.-H."/>
            <person name="Turgeon B."/>
            <person name="Goodwin S."/>
            <person name="Spatafora J."/>
            <person name="Crous P."/>
            <person name="Grigoriev I."/>
        </authorList>
    </citation>
    <scope>NUCLEOTIDE SEQUENCE</scope>
    <source>
        <strain evidence="1">CBS 480.64</strain>
    </source>
</reference>
<sequence>MDRRLRPGDHQEKKTKLHMLVQMVRRFGPPQGVSSEIPELLNQHLQGYVQHSNHHANLLDVVGRSSVVVMIVPGDVECKRRKPERSTSRLSSSFAWWASQSTNFTIVRANLSFC</sequence>
<dbReference type="Proteomes" id="UP000799421">
    <property type="component" value="Unassembled WGS sequence"/>
</dbReference>
<proteinExistence type="predicted"/>
<evidence type="ECO:0000313" key="1">
    <source>
        <dbReference type="EMBL" id="KAF2860428.1"/>
    </source>
</evidence>
<dbReference type="OrthoDB" id="2506088at2759"/>